<dbReference type="SUPFAM" id="SSF48452">
    <property type="entry name" value="TPR-like"/>
    <property type="match status" value="2"/>
</dbReference>
<comment type="subcellular location">
    <subcellularLocation>
        <location evidence="3">Endoplasmic reticulum</location>
    </subcellularLocation>
    <subcellularLocation>
        <location evidence="2">Membrane</location>
        <topology evidence="2">Multi-pass membrane protein</topology>
    </subcellularLocation>
</comment>
<reference evidence="20" key="1">
    <citation type="submission" date="2020-11" db="EMBL/GenBank/DDBJ databases">
        <authorList>
            <person name="Whiteford S."/>
        </authorList>
    </citation>
    <scope>NUCLEOTIDE SEQUENCE</scope>
</reference>
<evidence type="ECO:0000256" key="1">
    <source>
        <dbReference type="ARBA" id="ARBA00003582"/>
    </source>
</evidence>
<proteinExistence type="inferred from homology"/>
<evidence type="ECO:0000256" key="16">
    <source>
        <dbReference type="PROSITE-ProRule" id="PRU00339"/>
    </source>
</evidence>
<feature type="region of interest" description="Disordered" evidence="17">
    <location>
        <begin position="33"/>
        <end position="56"/>
    </location>
</feature>
<evidence type="ECO:0000256" key="8">
    <source>
        <dbReference type="ARBA" id="ARBA00022692"/>
    </source>
</evidence>
<comment type="similarity">
    <text evidence="5">Belongs to the TMTC family.</text>
</comment>
<keyword evidence="12 18" id="KW-1133">Transmembrane helix</keyword>
<keyword evidence="21" id="KW-1185">Reference proteome</keyword>
<protein>
    <recommendedName>
        <fullName evidence="6">dolichyl-phosphate-mannose--protein mannosyltransferase</fullName>
        <ecNumber evidence="6">2.4.1.109</ecNumber>
    </recommendedName>
</protein>
<feature type="compositionally biased region" description="Low complexity" evidence="17">
    <location>
        <begin position="38"/>
        <end position="48"/>
    </location>
</feature>
<name>A0A8S4EUK8_PLUXY</name>
<dbReference type="PROSITE" id="PS50005">
    <property type="entry name" value="TPR"/>
    <property type="match status" value="4"/>
</dbReference>
<evidence type="ECO:0000313" key="20">
    <source>
        <dbReference type="EMBL" id="CAG9119332.1"/>
    </source>
</evidence>
<dbReference type="Gene3D" id="1.25.40.10">
    <property type="entry name" value="Tetratricopeptide repeat domain"/>
    <property type="match status" value="3"/>
</dbReference>
<dbReference type="InterPro" id="IPR013618">
    <property type="entry name" value="TMTC_DUF1736"/>
</dbReference>
<feature type="transmembrane region" description="Helical" evidence="18">
    <location>
        <begin position="612"/>
        <end position="629"/>
    </location>
</feature>
<dbReference type="Proteomes" id="UP000653454">
    <property type="component" value="Unassembled WGS sequence"/>
</dbReference>
<feature type="repeat" description="TPR" evidence="16">
    <location>
        <begin position="944"/>
        <end position="977"/>
    </location>
</feature>
<evidence type="ECO:0000256" key="4">
    <source>
        <dbReference type="ARBA" id="ARBA00004922"/>
    </source>
</evidence>
<comment type="catalytic activity">
    <reaction evidence="14">
        <text>a di-trans,poly-cis-dolichyl beta-D-mannosyl phosphate + L-threonyl-[protein] = 3-O-(alpha-D-mannosyl)-L-threonyl-[protein] + a di-trans,poly-cis-dolichyl phosphate + H(+)</text>
        <dbReference type="Rhea" id="RHEA:53396"/>
        <dbReference type="Rhea" id="RHEA-COMP:11060"/>
        <dbReference type="Rhea" id="RHEA-COMP:13547"/>
        <dbReference type="Rhea" id="RHEA-COMP:19498"/>
        <dbReference type="Rhea" id="RHEA-COMP:19501"/>
        <dbReference type="ChEBI" id="CHEBI:15378"/>
        <dbReference type="ChEBI" id="CHEBI:30013"/>
        <dbReference type="ChEBI" id="CHEBI:57683"/>
        <dbReference type="ChEBI" id="CHEBI:58211"/>
        <dbReference type="ChEBI" id="CHEBI:137323"/>
        <dbReference type="EC" id="2.4.1.109"/>
    </reaction>
</comment>
<keyword evidence="7" id="KW-0808">Transferase</keyword>
<comment type="catalytic activity">
    <reaction evidence="15">
        <text>a di-trans,poly-cis-dolichyl beta-D-mannosyl phosphate + L-seryl-[protein] = 3-O-(alpha-D-mannosyl)-L-seryl-[protein] + a di-trans,poly-cis-dolichyl phosphate + H(+)</text>
        <dbReference type="Rhea" id="RHEA:17377"/>
        <dbReference type="Rhea" id="RHEA-COMP:9863"/>
        <dbReference type="Rhea" id="RHEA-COMP:13546"/>
        <dbReference type="Rhea" id="RHEA-COMP:19498"/>
        <dbReference type="Rhea" id="RHEA-COMP:19501"/>
        <dbReference type="ChEBI" id="CHEBI:15378"/>
        <dbReference type="ChEBI" id="CHEBI:29999"/>
        <dbReference type="ChEBI" id="CHEBI:57683"/>
        <dbReference type="ChEBI" id="CHEBI:58211"/>
        <dbReference type="ChEBI" id="CHEBI:137321"/>
        <dbReference type="EC" id="2.4.1.109"/>
    </reaction>
</comment>
<feature type="repeat" description="TPR" evidence="16">
    <location>
        <begin position="685"/>
        <end position="718"/>
    </location>
</feature>
<evidence type="ECO:0000256" key="6">
    <source>
        <dbReference type="ARBA" id="ARBA00012839"/>
    </source>
</evidence>
<feature type="domain" description="DUF1736" evidence="19">
    <location>
        <begin position="357"/>
        <end position="428"/>
    </location>
</feature>
<dbReference type="GO" id="GO:0005789">
    <property type="term" value="C:endoplasmic reticulum membrane"/>
    <property type="evidence" value="ECO:0007669"/>
    <property type="project" value="TreeGrafter"/>
</dbReference>
<keyword evidence="8 18" id="KW-0812">Transmembrane</keyword>
<accession>A0A8S4EUK8</accession>
<evidence type="ECO:0000256" key="11">
    <source>
        <dbReference type="ARBA" id="ARBA00022824"/>
    </source>
</evidence>
<organism evidence="20 21">
    <name type="scientific">Plutella xylostella</name>
    <name type="common">Diamondback moth</name>
    <name type="synonym">Plutella maculipennis</name>
    <dbReference type="NCBI Taxonomy" id="51655"/>
    <lineage>
        <taxon>Eukaryota</taxon>
        <taxon>Metazoa</taxon>
        <taxon>Ecdysozoa</taxon>
        <taxon>Arthropoda</taxon>
        <taxon>Hexapoda</taxon>
        <taxon>Insecta</taxon>
        <taxon>Pterygota</taxon>
        <taxon>Neoptera</taxon>
        <taxon>Endopterygota</taxon>
        <taxon>Lepidoptera</taxon>
        <taxon>Glossata</taxon>
        <taxon>Ditrysia</taxon>
        <taxon>Yponomeutoidea</taxon>
        <taxon>Plutellidae</taxon>
        <taxon>Plutella</taxon>
    </lineage>
</organism>
<comment type="function">
    <text evidence="1">Transfers mannosyl residues to the hydroxyl group of serine or threonine residues.</text>
</comment>
<dbReference type="Pfam" id="PF13432">
    <property type="entry name" value="TPR_16"/>
    <property type="match status" value="3"/>
</dbReference>
<evidence type="ECO:0000256" key="13">
    <source>
        <dbReference type="ARBA" id="ARBA00023136"/>
    </source>
</evidence>
<dbReference type="PROSITE" id="PS50293">
    <property type="entry name" value="TPR_REGION"/>
    <property type="match status" value="1"/>
</dbReference>
<dbReference type="AlphaFoldDB" id="A0A8S4EUK8"/>
<comment type="caution">
    <text evidence="20">The sequence shown here is derived from an EMBL/GenBank/DDBJ whole genome shotgun (WGS) entry which is preliminary data.</text>
</comment>
<evidence type="ECO:0000256" key="15">
    <source>
        <dbReference type="ARBA" id="ARBA00045102"/>
    </source>
</evidence>
<feature type="repeat" description="TPR" evidence="16">
    <location>
        <begin position="651"/>
        <end position="684"/>
    </location>
</feature>
<evidence type="ECO:0000256" key="10">
    <source>
        <dbReference type="ARBA" id="ARBA00022803"/>
    </source>
</evidence>
<keyword evidence="10 16" id="KW-0802">TPR repeat</keyword>
<keyword evidence="11" id="KW-0256">Endoplasmic reticulum</keyword>
<feature type="transmembrane region" description="Helical" evidence="18">
    <location>
        <begin position="580"/>
        <end position="600"/>
    </location>
</feature>
<dbReference type="EC" id="2.4.1.109" evidence="6"/>
<dbReference type="InterPro" id="IPR052384">
    <property type="entry name" value="TMTC_O-mannosyltransferase"/>
</dbReference>
<dbReference type="Pfam" id="PF08409">
    <property type="entry name" value="TMTC_DUF1736"/>
    <property type="match status" value="1"/>
</dbReference>
<feature type="transmembrane region" description="Helical" evidence="18">
    <location>
        <begin position="549"/>
        <end position="574"/>
    </location>
</feature>
<sequence length="997" mass="110586">MYEGSVDKEIGYHQSSGRSLGVGEQIKIYRGRSRLHTSSGSSRQISESENQSRGKDWRAILTNPDVTGHTPAEALFQNDFWGTPLADDGSHGSYRPLCVATYRLNYALSGLRPWSYHFLNVLLHCTATALVAITAKKLLPRACSRVGTAVTALTFAAHPIHTEAVAAIVGRADLAACNLFLLSFLLYNEHLRLRDISGKMKGNCLYRSDDFVRARSLATGDQNFRLSCHGLVQQIFSNFRKLLKAGKMGPLRLISGDGLGYAVKTEGSSKGSESSVSVSEDSELLKWLSLSGALGLAGAATLCKEPAITVVPLCIVYDLLRGYRQNTVHHKNRWRSICLLSTGGVTMLYWRLRLAGAPPTFATADNPAARDPALLTRALTFAYLPIFNFYLLLFPFHLSFDWSMDAIPRITSLFDPRNIVTATFYTIVSKVAWRAIKHEFLRELSESKEIKVYKPRGSCKTKYKSNISRHPHRNLESADRRAYHAPHRDGGGKKLCPCTGCRHPVSEDHSGICRTMNNNNYMNHQSCICAVAVKAKQIKPQTVYNSSRVALLTFLAFMALPFVPASNFLFYVGFVVAERVLYLPSVGFCLLLGLGAGTMTKGWHRNEVKSRMFLGSLLLCLLAMCGQTIKRNMDWRDEESLFKSALHINPPKAYGNLGSVLSAQGRTAEAEAAFRRALAHRPNMADVHYNLGILLQNQRRYEAAIKSFERAIYFRPSMALAYVNLGAALASDGRLSEAVSVLRAGTRVDGTRVRDRREHDSARVSALVQLAALHVQRSHWHKALAAYREALQIIPESEVPIVGWTRHSVLTMAGEIYAQLRHWAQAERSARQALAAAPRDAATHLAYAKLLARNASRSLEAEEWFKKALNLDPNNPEVRDQFGQFLRSQQRLSEAAEQLVAAAQLAPSNAVRAAAAARALRDAQRCRSAERWYERAAALSPEDAQSHSNLGAILHLNGKYAAAAAAYRRALQLLPGDEITLTNLKRVYTLMTNQHRT</sequence>
<evidence type="ECO:0000256" key="5">
    <source>
        <dbReference type="ARBA" id="ARBA00007882"/>
    </source>
</evidence>
<evidence type="ECO:0000256" key="9">
    <source>
        <dbReference type="ARBA" id="ARBA00022737"/>
    </source>
</evidence>
<evidence type="ECO:0000256" key="17">
    <source>
        <dbReference type="SAM" id="MobiDB-lite"/>
    </source>
</evidence>
<dbReference type="GO" id="GO:0004169">
    <property type="term" value="F:dolichyl-phosphate-mannose-protein mannosyltransferase activity"/>
    <property type="evidence" value="ECO:0007669"/>
    <property type="project" value="UniProtKB-EC"/>
</dbReference>
<dbReference type="PANTHER" id="PTHR44216:SF3">
    <property type="entry name" value="PROTEIN O-MANNOSYL-TRANSFERASE TMTC2"/>
    <property type="match status" value="1"/>
</dbReference>
<evidence type="ECO:0000256" key="3">
    <source>
        <dbReference type="ARBA" id="ARBA00004240"/>
    </source>
</evidence>
<evidence type="ECO:0000256" key="18">
    <source>
        <dbReference type="SAM" id="Phobius"/>
    </source>
</evidence>
<feature type="repeat" description="TPR" evidence="16">
    <location>
        <begin position="764"/>
        <end position="797"/>
    </location>
</feature>
<keyword evidence="9" id="KW-0677">Repeat</keyword>
<evidence type="ECO:0000256" key="7">
    <source>
        <dbReference type="ARBA" id="ARBA00022679"/>
    </source>
</evidence>
<evidence type="ECO:0000256" key="14">
    <source>
        <dbReference type="ARBA" id="ARBA00045085"/>
    </source>
</evidence>
<dbReference type="EMBL" id="CAJHNJ030000022">
    <property type="protein sequence ID" value="CAG9119332.1"/>
    <property type="molecule type" value="Genomic_DNA"/>
</dbReference>
<feature type="transmembrane region" description="Helical" evidence="18">
    <location>
        <begin position="372"/>
        <end position="394"/>
    </location>
</feature>
<evidence type="ECO:0000259" key="19">
    <source>
        <dbReference type="Pfam" id="PF08409"/>
    </source>
</evidence>
<gene>
    <name evidence="20" type="ORF">PLXY2_LOCUS6702</name>
</gene>
<dbReference type="InterPro" id="IPR011990">
    <property type="entry name" value="TPR-like_helical_dom_sf"/>
</dbReference>
<evidence type="ECO:0000313" key="21">
    <source>
        <dbReference type="Proteomes" id="UP000653454"/>
    </source>
</evidence>
<keyword evidence="13 18" id="KW-0472">Membrane</keyword>
<dbReference type="InterPro" id="IPR019734">
    <property type="entry name" value="TPR_rpt"/>
</dbReference>
<dbReference type="SMART" id="SM00028">
    <property type="entry name" value="TPR"/>
    <property type="match status" value="9"/>
</dbReference>
<evidence type="ECO:0000256" key="12">
    <source>
        <dbReference type="ARBA" id="ARBA00022989"/>
    </source>
</evidence>
<dbReference type="PANTHER" id="PTHR44216">
    <property type="entry name" value="PROTEIN O-MANNOSYL-TRANSFERASE TMTC2"/>
    <property type="match status" value="1"/>
</dbReference>
<evidence type="ECO:0000256" key="2">
    <source>
        <dbReference type="ARBA" id="ARBA00004141"/>
    </source>
</evidence>
<comment type="pathway">
    <text evidence="4">Protein modification; protein glycosylation.</text>
</comment>